<evidence type="ECO:0000259" key="3">
    <source>
        <dbReference type="Pfam" id="PF00174"/>
    </source>
</evidence>
<dbReference type="PRINTS" id="PR00407">
    <property type="entry name" value="EUMOPTERIN"/>
</dbReference>
<dbReference type="EMBL" id="JBEZFP010000022">
    <property type="protein sequence ID" value="MEU8134152.1"/>
    <property type="molecule type" value="Genomic_DNA"/>
</dbReference>
<dbReference type="Proteomes" id="UP001551482">
    <property type="component" value="Unassembled WGS sequence"/>
</dbReference>
<feature type="domain" description="Oxidoreductase molybdopterin-binding" evidence="3">
    <location>
        <begin position="285"/>
        <end position="436"/>
    </location>
</feature>
<feature type="compositionally biased region" description="Low complexity" evidence="1">
    <location>
        <begin position="173"/>
        <end position="184"/>
    </location>
</feature>
<dbReference type="PANTHER" id="PTHR19372:SF7">
    <property type="entry name" value="SULFITE OXIDASE, MITOCHONDRIAL"/>
    <property type="match status" value="1"/>
</dbReference>
<dbReference type="SUPFAM" id="SSF56524">
    <property type="entry name" value="Oxidoreductase molybdopterin-binding domain"/>
    <property type="match status" value="1"/>
</dbReference>
<accession>A0ABV3DG01</accession>
<keyword evidence="2" id="KW-1133">Transmembrane helix</keyword>
<evidence type="ECO:0000256" key="1">
    <source>
        <dbReference type="SAM" id="MobiDB-lite"/>
    </source>
</evidence>
<dbReference type="Pfam" id="PF00174">
    <property type="entry name" value="Oxidored_molyb"/>
    <property type="match status" value="1"/>
</dbReference>
<keyword evidence="2" id="KW-0812">Transmembrane</keyword>
<sequence length="559" mass="59150">MPLSPAVRRVLTVHGPAAFCGVLAGAAAVAASEFAAAFVRREAAPLVTVGQSAIDRTPRGLKEYAIREFGTNDKLVLQLSVGALLLVFSALLGVVARRWLWAGLAGVGLLGVLIVAAAVSRPADKGTDVIPALVAVAVGAATLTLLTRPDLVRREPPETYDDLVRRLAAAGPTASAAPGPAEATPTPPADAPAAPVPLSRPADSAGPARRTLILGTAGAAALLAGIGRWLQDIRFDVSGSRNAVVLPAPAAPAPAQPLGTELGIPGLSPHMTPTKDFYRVDTALVVPEIRAEDWKLRIHGMVDREIEIDFATLAARPTIERHITLCCVSNDVGGPYIGTAKWLGVPLADLLREAGVRPDADQLVSRSSDGMTIGTPTAVVMDGRDAMLAIGMNGEPLPIKHGFPVRMVVPGLYGYVSACKWIVEIEATRFADYDAYWVPRGWAAQGPIKTQSRIDTPKNMAKIPRGRIPVAGVAWAQHKGIAAVEVQIDDEPWQKADLAAEDSVDTWRQFVWYWDAPRPGPHRIRVRATDKTGEVQTETETSVAPDGATGWHTIALTVT</sequence>
<feature type="transmembrane region" description="Helical" evidence="2">
    <location>
        <begin position="75"/>
        <end position="95"/>
    </location>
</feature>
<dbReference type="SUPFAM" id="SSF81296">
    <property type="entry name" value="E set domains"/>
    <property type="match status" value="1"/>
</dbReference>
<protein>
    <submittedName>
        <fullName evidence="4">Molybdopterin-dependent oxidoreductase</fullName>
    </submittedName>
</protein>
<feature type="transmembrane region" description="Helical" evidence="2">
    <location>
        <begin position="129"/>
        <end position="146"/>
    </location>
</feature>
<dbReference type="InterPro" id="IPR008335">
    <property type="entry name" value="Mopterin_OxRdtase_euk"/>
</dbReference>
<name>A0ABV3DG01_9ACTN</name>
<organism evidence="4 5">
    <name type="scientific">Streptodolium elevatio</name>
    <dbReference type="NCBI Taxonomy" id="3157996"/>
    <lineage>
        <taxon>Bacteria</taxon>
        <taxon>Bacillati</taxon>
        <taxon>Actinomycetota</taxon>
        <taxon>Actinomycetes</taxon>
        <taxon>Kitasatosporales</taxon>
        <taxon>Streptomycetaceae</taxon>
        <taxon>Streptodolium</taxon>
    </lineage>
</organism>
<feature type="region of interest" description="Disordered" evidence="1">
    <location>
        <begin position="173"/>
        <end position="205"/>
    </location>
</feature>
<keyword evidence="5" id="KW-1185">Reference proteome</keyword>
<evidence type="ECO:0000256" key="2">
    <source>
        <dbReference type="SAM" id="Phobius"/>
    </source>
</evidence>
<evidence type="ECO:0000313" key="4">
    <source>
        <dbReference type="EMBL" id="MEU8134152.1"/>
    </source>
</evidence>
<dbReference type="Gene3D" id="3.90.420.10">
    <property type="entry name" value="Oxidoreductase, molybdopterin-binding domain"/>
    <property type="match status" value="1"/>
</dbReference>
<reference evidence="4 5" key="1">
    <citation type="submission" date="2024-06" db="EMBL/GenBank/DDBJ databases">
        <title>The Natural Products Discovery Center: Release of the First 8490 Sequenced Strains for Exploring Actinobacteria Biosynthetic Diversity.</title>
        <authorList>
            <person name="Kalkreuter E."/>
            <person name="Kautsar S.A."/>
            <person name="Yang D."/>
            <person name="Bader C.D."/>
            <person name="Teijaro C.N."/>
            <person name="Fluegel L."/>
            <person name="Davis C.M."/>
            <person name="Simpson J.R."/>
            <person name="Lauterbach L."/>
            <person name="Steele A.D."/>
            <person name="Gui C."/>
            <person name="Meng S."/>
            <person name="Li G."/>
            <person name="Viehrig K."/>
            <person name="Ye F."/>
            <person name="Su P."/>
            <person name="Kiefer A.F."/>
            <person name="Nichols A."/>
            <person name="Cepeda A.J."/>
            <person name="Yan W."/>
            <person name="Fan B."/>
            <person name="Jiang Y."/>
            <person name="Adhikari A."/>
            <person name="Zheng C.-J."/>
            <person name="Schuster L."/>
            <person name="Cowan T.M."/>
            <person name="Smanski M.J."/>
            <person name="Chevrette M.G."/>
            <person name="De Carvalho L.P.S."/>
            <person name="Shen B."/>
        </authorList>
    </citation>
    <scope>NUCLEOTIDE SEQUENCE [LARGE SCALE GENOMIC DNA]</scope>
    <source>
        <strain evidence="4 5">NPDC048946</strain>
    </source>
</reference>
<dbReference type="InterPro" id="IPR014756">
    <property type="entry name" value="Ig_E-set"/>
</dbReference>
<dbReference type="InterPro" id="IPR036374">
    <property type="entry name" value="OxRdtase_Mopterin-bd_sf"/>
</dbReference>
<feature type="transmembrane region" description="Helical" evidence="2">
    <location>
        <begin position="102"/>
        <end position="123"/>
    </location>
</feature>
<comment type="caution">
    <text evidence="4">The sequence shown here is derived from an EMBL/GenBank/DDBJ whole genome shotgun (WGS) entry which is preliminary data.</text>
</comment>
<dbReference type="RefSeq" id="WP_358352568.1">
    <property type="nucleotide sequence ID" value="NZ_JBEZFP010000022.1"/>
</dbReference>
<proteinExistence type="predicted"/>
<evidence type="ECO:0000313" key="5">
    <source>
        <dbReference type="Proteomes" id="UP001551482"/>
    </source>
</evidence>
<dbReference type="PANTHER" id="PTHR19372">
    <property type="entry name" value="SULFITE REDUCTASE"/>
    <property type="match status" value="1"/>
</dbReference>
<gene>
    <name evidence="4" type="ORF">AB0C36_11630</name>
</gene>
<dbReference type="InterPro" id="IPR000572">
    <property type="entry name" value="OxRdtase_Mopterin-bd_dom"/>
</dbReference>
<dbReference type="Gene3D" id="2.60.40.650">
    <property type="match status" value="1"/>
</dbReference>
<keyword evidence="2" id="KW-0472">Membrane</keyword>